<accession>J9F8X1</accession>
<feature type="non-terminal residue" evidence="2">
    <location>
        <position position="1"/>
    </location>
</feature>
<dbReference type="AlphaFoldDB" id="J9F8X1"/>
<protein>
    <submittedName>
        <fullName evidence="2">Uncharacterized protein</fullName>
    </submittedName>
</protein>
<comment type="caution">
    <text evidence="2">The sequence shown here is derived from an EMBL/GenBank/DDBJ whole genome shotgun (WGS) entry which is preliminary data.</text>
</comment>
<evidence type="ECO:0000313" key="2">
    <source>
        <dbReference type="EMBL" id="EJW90888.1"/>
    </source>
</evidence>
<feature type="region of interest" description="Disordered" evidence="1">
    <location>
        <begin position="20"/>
        <end position="41"/>
    </location>
</feature>
<proteinExistence type="predicted"/>
<gene>
    <name evidence="2" type="ORF">EVA_21005</name>
</gene>
<name>J9F8X1_9ZZZZ</name>
<reference evidence="2" key="1">
    <citation type="journal article" date="2012" name="PLoS ONE">
        <title>Gene sets for utilization of primary and secondary nutrition supplies in the distal gut of endangered iberian lynx.</title>
        <authorList>
            <person name="Alcaide M."/>
            <person name="Messina E."/>
            <person name="Richter M."/>
            <person name="Bargiela R."/>
            <person name="Peplies J."/>
            <person name="Huws S.A."/>
            <person name="Newbold C.J."/>
            <person name="Golyshin P.N."/>
            <person name="Simon M.A."/>
            <person name="Lopez G."/>
            <person name="Yakimov M.M."/>
            <person name="Ferrer M."/>
        </authorList>
    </citation>
    <scope>NUCLEOTIDE SEQUENCE</scope>
</reference>
<evidence type="ECO:0000256" key="1">
    <source>
        <dbReference type="SAM" id="MobiDB-lite"/>
    </source>
</evidence>
<organism evidence="2">
    <name type="scientific">gut metagenome</name>
    <dbReference type="NCBI Taxonomy" id="749906"/>
    <lineage>
        <taxon>unclassified sequences</taxon>
        <taxon>metagenomes</taxon>
        <taxon>organismal metagenomes</taxon>
    </lineage>
</organism>
<sequence length="64" mass="7237">VLWENEGLELLGQACEPYPDPQAEPMGSPRTHCPRKNNGIQKRTSRIPNLATTYKKDLTMIKIS</sequence>
<dbReference type="EMBL" id="AMCI01008552">
    <property type="protein sequence ID" value="EJW90888.1"/>
    <property type="molecule type" value="Genomic_DNA"/>
</dbReference>